<dbReference type="Proteomes" id="UP000030754">
    <property type="component" value="Unassembled WGS sequence"/>
</dbReference>
<dbReference type="GeneID" id="25476427"/>
<protein>
    <submittedName>
        <fullName evidence="2">Uncharacterized protein</fullName>
    </submittedName>
</protein>
<dbReference type="AlphaFoldDB" id="U6MP00"/>
<feature type="region of interest" description="Disordered" evidence="1">
    <location>
        <begin position="96"/>
        <end position="115"/>
    </location>
</feature>
<evidence type="ECO:0000313" key="2">
    <source>
        <dbReference type="EMBL" id="CDJ64184.1"/>
    </source>
</evidence>
<dbReference type="EMBL" id="HG722917">
    <property type="protein sequence ID" value="CDJ64184.1"/>
    <property type="molecule type" value="Genomic_DNA"/>
</dbReference>
<evidence type="ECO:0000256" key="1">
    <source>
        <dbReference type="SAM" id="MobiDB-lite"/>
    </source>
</evidence>
<reference evidence="2" key="1">
    <citation type="submission" date="2013-10" db="EMBL/GenBank/DDBJ databases">
        <title>Genomic analysis of the causative agents of coccidiosis in chickens.</title>
        <authorList>
            <person name="Reid A.J."/>
            <person name="Blake D."/>
            <person name="Billington K."/>
            <person name="Browne H."/>
            <person name="Dunn M."/>
            <person name="Hung S."/>
            <person name="Kawahara F."/>
            <person name="Miranda-Saavedra D."/>
            <person name="Mourier T."/>
            <person name="Nagra H."/>
            <person name="Otto T.D."/>
            <person name="Rawlings N."/>
            <person name="Sanchez A."/>
            <person name="Sanders M."/>
            <person name="Subramaniam C."/>
            <person name="Tay Y."/>
            <person name="Dear P."/>
            <person name="Doerig C."/>
            <person name="Gruber A."/>
            <person name="Parkinson J."/>
            <person name="Shirley M."/>
            <person name="Wan K.L."/>
            <person name="Berriman M."/>
            <person name="Tomley F."/>
            <person name="Pain A."/>
        </authorList>
    </citation>
    <scope>NUCLEOTIDE SEQUENCE [LARGE SCALE GENOMIC DNA]</scope>
    <source>
        <strain evidence="2">Houghton</strain>
    </source>
</reference>
<evidence type="ECO:0000313" key="3">
    <source>
        <dbReference type="Proteomes" id="UP000030754"/>
    </source>
</evidence>
<keyword evidence="3" id="KW-1185">Reference proteome</keyword>
<dbReference type="RefSeq" id="XP_013432651.1">
    <property type="nucleotide sequence ID" value="XM_013577197.1"/>
</dbReference>
<dbReference type="VEuPathDB" id="ToxoDB:ENH_00062890"/>
<name>U6MP00_9EIME</name>
<proteinExistence type="predicted"/>
<sequence>MHTRSAKVIQDDIRAAIHRYEHHLDIKFLRARPMDIQTRGALAVGFGVGQARGALDVGFGVGLGSSPVARISGKQQYHREKIDKKMSLDFLGHDAQTARKHTHARESEGNFGEKSALIYRAGTQRVFRNEPPSS</sequence>
<accession>U6MP00</accession>
<organism evidence="2 3">
    <name type="scientific">Eimeria necatrix</name>
    <dbReference type="NCBI Taxonomy" id="51315"/>
    <lineage>
        <taxon>Eukaryota</taxon>
        <taxon>Sar</taxon>
        <taxon>Alveolata</taxon>
        <taxon>Apicomplexa</taxon>
        <taxon>Conoidasida</taxon>
        <taxon>Coccidia</taxon>
        <taxon>Eucoccidiorida</taxon>
        <taxon>Eimeriorina</taxon>
        <taxon>Eimeriidae</taxon>
        <taxon>Eimeria</taxon>
    </lineage>
</organism>
<gene>
    <name evidence="2" type="ORF">ENH_00062890</name>
</gene>
<reference evidence="2" key="2">
    <citation type="submission" date="2013-10" db="EMBL/GenBank/DDBJ databases">
        <authorList>
            <person name="Aslett M."/>
        </authorList>
    </citation>
    <scope>NUCLEOTIDE SEQUENCE [LARGE SCALE GENOMIC DNA]</scope>
    <source>
        <strain evidence="2">Houghton</strain>
    </source>
</reference>